<dbReference type="InterPro" id="IPR029069">
    <property type="entry name" value="HotDog_dom_sf"/>
</dbReference>
<evidence type="ECO:0000313" key="2">
    <source>
        <dbReference type="Proteomes" id="UP000199706"/>
    </source>
</evidence>
<protein>
    <submittedName>
        <fullName evidence="1">Predicted 3-hydroxylacyl-ACP dehydratase, HotDog domain</fullName>
    </submittedName>
</protein>
<dbReference type="CDD" id="cd01289">
    <property type="entry name" value="FabA_like"/>
    <property type="match status" value="1"/>
</dbReference>
<dbReference type="OrthoDB" id="9800188at2"/>
<dbReference type="EMBL" id="FNCJ01000003">
    <property type="protein sequence ID" value="SDG44714.1"/>
    <property type="molecule type" value="Genomic_DNA"/>
</dbReference>
<organism evidence="1 2">
    <name type="scientific">Paraburkholderia phenazinium</name>
    <dbReference type="NCBI Taxonomy" id="60549"/>
    <lineage>
        <taxon>Bacteria</taxon>
        <taxon>Pseudomonadati</taxon>
        <taxon>Pseudomonadota</taxon>
        <taxon>Betaproteobacteria</taxon>
        <taxon>Burkholderiales</taxon>
        <taxon>Burkholderiaceae</taxon>
        <taxon>Paraburkholderia</taxon>
    </lineage>
</organism>
<gene>
    <name evidence="1" type="ORF">SAMN05216466_103384</name>
</gene>
<accession>A0A1G7UB85</accession>
<evidence type="ECO:0000313" key="1">
    <source>
        <dbReference type="EMBL" id="SDG44714.1"/>
    </source>
</evidence>
<dbReference type="AlphaFoldDB" id="A0A1G7UB85"/>
<name>A0A1G7UB85_9BURK</name>
<reference evidence="1 2" key="1">
    <citation type="submission" date="2016-10" db="EMBL/GenBank/DDBJ databases">
        <authorList>
            <person name="de Groot N.N."/>
        </authorList>
    </citation>
    <scope>NUCLEOTIDE SEQUENCE [LARGE SCALE GENOMIC DNA]</scope>
    <source>
        <strain evidence="1 2">LMG 2247</strain>
    </source>
</reference>
<dbReference type="Gene3D" id="3.10.129.10">
    <property type="entry name" value="Hotdog Thioesterase"/>
    <property type="match status" value="1"/>
</dbReference>
<dbReference type="SUPFAM" id="SSF54637">
    <property type="entry name" value="Thioesterase/thiol ester dehydrase-isomerase"/>
    <property type="match status" value="1"/>
</dbReference>
<dbReference type="RefSeq" id="WP_090683583.1">
    <property type="nucleotide sequence ID" value="NZ_CADERL010000005.1"/>
</dbReference>
<dbReference type="InterPro" id="IPR016776">
    <property type="entry name" value="ApeP-like_dehydratase"/>
</dbReference>
<dbReference type="Pfam" id="PF22817">
    <property type="entry name" value="ApeP-like"/>
    <property type="match status" value="1"/>
</dbReference>
<sequence length="171" mass="17688">MNLGFPLSPPLDHAWIAAHIPHSGSMCLLDEVAEWDAERIRCTATSHLDAHNPLRAHGRLAAVCGVEYAAQAMAVHGALLGAGEERPRAGFLASVREVEAQVARLDGLDGPLSVEAERLSGNGNNILYRFALSCGARVLLTGRAAVMLDASGVTLTAGLASSTGATSGPAL</sequence>
<dbReference type="Proteomes" id="UP000199706">
    <property type="component" value="Unassembled WGS sequence"/>
</dbReference>
<proteinExistence type="predicted"/>